<dbReference type="InterPro" id="IPR016024">
    <property type="entry name" value="ARM-type_fold"/>
</dbReference>
<protein>
    <recommendedName>
        <fullName evidence="3">Integrator complex subunit 4/Protein SIEL C-terminal Ig-like domain-containing protein</fullName>
    </recommendedName>
</protein>
<accession>A0AA39S7J6</accession>
<dbReference type="GO" id="GO:0010496">
    <property type="term" value="P:intercellular transport"/>
    <property type="evidence" value="ECO:0007669"/>
    <property type="project" value="TreeGrafter"/>
</dbReference>
<proteinExistence type="predicted"/>
<dbReference type="Gene3D" id="1.25.10.10">
    <property type="entry name" value="Leucine-rich Repeat Variant"/>
    <property type="match status" value="1"/>
</dbReference>
<dbReference type="GO" id="GO:0005768">
    <property type="term" value="C:endosome"/>
    <property type="evidence" value="ECO:0007669"/>
    <property type="project" value="TreeGrafter"/>
</dbReference>
<dbReference type="PANTHER" id="PTHR20938:SF0">
    <property type="entry name" value="INTEGRATOR COMPLEX SUBUNIT 4"/>
    <property type="match status" value="1"/>
</dbReference>
<name>A0AA39S7J6_ACESA</name>
<evidence type="ECO:0000256" key="2">
    <source>
        <dbReference type="ARBA" id="ARBA00023242"/>
    </source>
</evidence>
<dbReference type="EMBL" id="JAUESC010000383">
    <property type="protein sequence ID" value="KAK0583694.1"/>
    <property type="molecule type" value="Genomic_DNA"/>
</dbReference>
<dbReference type="InterPro" id="IPR011989">
    <property type="entry name" value="ARM-like"/>
</dbReference>
<evidence type="ECO:0000259" key="3">
    <source>
        <dbReference type="Pfam" id="PF25458"/>
    </source>
</evidence>
<dbReference type="SUPFAM" id="SSF48371">
    <property type="entry name" value="ARM repeat"/>
    <property type="match status" value="1"/>
</dbReference>
<dbReference type="PANTHER" id="PTHR20938">
    <property type="entry name" value="INTEGRATOR COMPLEX SUBUNIT 4"/>
    <property type="match status" value="1"/>
</dbReference>
<keyword evidence="5" id="KW-1185">Reference proteome</keyword>
<keyword evidence="2" id="KW-0539">Nucleus</keyword>
<feature type="domain" description="Integrator complex subunit 4/Protein SIEL C-terminal Ig-like" evidence="3">
    <location>
        <begin position="795"/>
        <end position="916"/>
    </location>
</feature>
<dbReference type="GO" id="GO:0005634">
    <property type="term" value="C:nucleus"/>
    <property type="evidence" value="ECO:0007669"/>
    <property type="project" value="UniProtKB-SubCell"/>
</dbReference>
<reference evidence="4" key="1">
    <citation type="journal article" date="2022" name="Plant J.">
        <title>Strategies of tolerance reflected in two North American maple genomes.</title>
        <authorList>
            <person name="McEvoy S.L."/>
            <person name="Sezen U.U."/>
            <person name="Trouern-Trend A."/>
            <person name="McMahon S.M."/>
            <person name="Schaberg P.G."/>
            <person name="Yang J."/>
            <person name="Wegrzyn J.L."/>
            <person name="Swenson N.G."/>
        </authorList>
    </citation>
    <scope>NUCLEOTIDE SEQUENCE</scope>
    <source>
        <strain evidence="4">NS2018</strain>
    </source>
</reference>
<evidence type="ECO:0000313" key="4">
    <source>
        <dbReference type="EMBL" id="KAK0583694.1"/>
    </source>
</evidence>
<comment type="caution">
    <text evidence="4">The sequence shown here is derived from an EMBL/GenBank/DDBJ whole genome shotgun (WGS) entry which is preliminary data.</text>
</comment>
<comment type="subcellular location">
    <subcellularLocation>
        <location evidence="1">Nucleus</location>
    </subcellularLocation>
</comment>
<dbReference type="Pfam" id="PF25458">
    <property type="entry name" value="INTS4_C"/>
    <property type="match status" value="1"/>
</dbReference>
<dbReference type="Proteomes" id="UP001168877">
    <property type="component" value="Unassembled WGS sequence"/>
</dbReference>
<dbReference type="AlphaFoldDB" id="A0AA39S7J6"/>
<organism evidence="4 5">
    <name type="scientific">Acer saccharum</name>
    <name type="common">Sugar maple</name>
    <dbReference type="NCBI Taxonomy" id="4024"/>
    <lineage>
        <taxon>Eukaryota</taxon>
        <taxon>Viridiplantae</taxon>
        <taxon>Streptophyta</taxon>
        <taxon>Embryophyta</taxon>
        <taxon>Tracheophyta</taxon>
        <taxon>Spermatophyta</taxon>
        <taxon>Magnoliopsida</taxon>
        <taxon>eudicotyledons</taxon>
        <taxon>Gunneridae</taxon>
        <taxon>Pentapetalae</taxon>
        <taxon>rosids</taxon>
        <taxon>malvids</taxon>
        <taxon>Sapindales</taxon>
        <taxon>Sapindaceae</taxon>
        <taxon>Hippocastanoideae</taxon>
        <taxon>Acereae</taxon>
        <taxon>Acer</taxon>
    </lineage>
</organism>
<evidence type="ECO:0000256" key="1">
    <source>
        <dbReference type="ARBA" id="ARBA00004123"/>
    </source>
</evidence>
<sequence>MEQQQQQQQQKRETCEQSLSLSKLISLQTLASIRSLVISNPNTSDSTLSSILETLTRSLQLTAPDSLNGHHHHTLKLLIDLSLRHHHHRPHFSRLVFDLLSSDSHSFLSSECARLSADCLAAIVAVSEHDPELVFKVDDRLFASLCFAPCVSVRSWLLRNAERLGVGRRLLFTVMLGFTKDPYPYVRRVALDGLSGLCKSGVFEDVDVIKGCYCRSVELLSDAEDCVRCAAVRVVSEWGRMLVASSQEKNRTDCSDSVFIQLCSMVRDMSMEVRVEAFDALGKIGLVSEDILLQTLSKKVLGVIKERISHSKCTEECFEISASAAAGAFLHGLEDEFYEVLETMYHMANCECLKLQEMHMHMFLGTLVDNCDHVRSATRKILKLVKLPNLKLFKLCIDNLLENLQIYPQDEADVFSVLFYIGQSHGKFAVRIIEEVSQEIEPDCDGKLGFDSARVAAFLVLAISIPLSCEHNTHSISPRIFSDAVTLLGRISRALSEFMNQDSLLAYLSQCSRLSSFSSTGFKGEEQSLHEVESDNPDHTSTEIRSAVKIPVQETGDEAAETQSWIQSKLRELATSERRCHLEVDDEIIKSLNLVLLKVENIWSLVQSGYTKEVLKILRFCKEEVLSFNSESLGSDGALAFTLQYLQVVKLLAKVWEHSLPRRKFSHIETGELELLLGKLDRRLREIRCRFIGMSKEEELHVLELIILTCLLRLSKVEICCYLNTKKKLASTTSHVECLYKEGSIEPSKFVIEVRQSLLEIGTSFKPFPFHQLLDSFSLKKFTLSGNLRHINAELEIPDNSSENPLPFVSGLPVGIPMDITLHNISTENRLWLRISTSEESNQFVFLDPDLFIDCSEVRKFTYIAPFYITPKVVAFSLRISIGMECLFEDGHSTNGRGGPKYALAYLCREKEVHLSVASRV</sequence>
<gene>
    <name evidence="4" type="ORF">LWI29_001568</name>
</gene>
<evidence type="ECO:0000313" key="5">
    <source>
        <dbReference type="Proteomes" id="UP001168877"/>
    </source>
</evidence>
<reference evidence="4" key="2">
    <citation type="submission" date="2023-06" db="EMBL/GenBank/DDBJ databases">
        <authorList>
            <person name="Swenson N.G."/>
            <person name="Wegrzyn J.L."/>
            <person name="Mcevoy S.L."/>
        </authorList>
    </citation>
    <scope>NUCLEOTIDE SEQUENCE</scope>
    <source>
        <strain evidence="4">NS2018</strain>
        <tissue evidence="4">Leaf</tissue>
    </source>
</reference>
<dbReference type="InterPro" id="IPR057412">
    <property type="entry name" value="INTS4_C"/>
</dbReference>